<reference evidence="2" key="1">
    <citation type="journal article" date="2014" name="Front. Microbiol.">
        <title>High frequency of phylogenetically diverse reductive dehalogenase-homologous genes in deep subseafloor sedimentary metagenomes.</title>
        <authorList>
            <person name="Kawai M."/>
            <person name="Futagami T."/>
            <person name="Toyoda A."/>
            <person name="Takaki Y."/>
            <person name="Nishi S."/>
            <person name="Hori S."/>
            <person name="Arai W."/>
            <person name="Tsubouchi T."/>
            <person name="Morono Y."/>
            <person name="Uchiyama I."/>
            <person name="Ito T."/>
            <person name="Fujiyama A."/>
            <person name="Inagaki F."/>
            <person name="Takami H."/>
        </authorList>
    </citation>
    <scope>NUCLEOTIDE SEQUENCE</scope>
    <source>
        <strain evidence="2">Expedition CK06-06</strain>
    </source>
</reference>
<evidence type="ECO:0000313" key="2">
    <source>
        <dbReference type="EMBL" id="GAI76170.1"/>
    </source>
</evidence>
<dbReference type="Pfam" id="PF00561">
    <property type="entry name" value="Abhydrolase_1"/>
    <property type="match status" value="1"/>
</dbReference>
<dbReference type="GO" id="GO:0016020">
    <property type="term" value="C:membrane"/>
    <property type="evidence" value="ECO:0007669"/>
    <property type="project" value="TreeGrafter"/>
</dbReference>
<sequence>MKEYPKKKIEVLGKQMAYVEIGEGDPVIFQHGNPTSSYLWRNIMPYAKDSGRCIALDLIGMGDSDKLENSGPERYTFAEHSEYFDAALEALAVSSNVTLVIHDWGSALGFHWANRHRDAIKGICYMEGIVRPVTWDEWPDAARSVFQGLRSEAGESMVLENNIFVERVLPGSILRELSEEEMDAYRRPFAEPGEDRRPTLTWPRQIPI</sequence>
<dbReference type="PANTHER" id="PTHR43798:SF33">
    <property type="entry name" value="HYDROLASE, PUTATIVE (AFU_ORTHOLOGUE AFUA_2G14860)-RELATED"/>
    <property type="match status" value="1"/>
</dbReference>
<comment type="caution">
    <text evidence="2">The sequence shown here is derived from an EMBL/GenBank/DDBJ whole genome shotgun (WGS) entry which is preliminary data.</text>
</comment>
<dbReference type="InterPro" id="IPR029058">
    <property type="entry name" value="AB_hydrolase_fold"/>
</dbReference>
<feature type="domain" description="AB hydrolase-1" evidence="1">
    <location>
        <begin position="26"/>
        <end position="150"/>
    </location>
</feature>
<dbReference type="InterPro" id="IPR000073">
    <property type="entry name" value="AB_hydrolase_1"/>
</dbReference>
<dbReference type="Gene3D" id="3.40.50.1820">
    <property type="entry name" value="alpha/beta hydrolase"/>
    <property type="match status" value="1"/>
</dbReference>
<name>X1SLC9_9ZZZZ</name>
<evidence type="ECO:0000259" key="1">
    <source>
        <dbReference type="Pfam" id="PF00561"/>
    </source>
</evidence>
<accession>X1SLC9</accession>
<proteinExistence type="predicted"/>
<dbReference type="AlphaFoldDB" id="X1SLC9"/>
<dbReference type="NCBIfam" id="NF002938">
    <property type="entry name" value="PRK03592.1"/>
    <property type="match status" value="1"/>
</dbReference>
<dbReference type="EMBL" id="BARW01014475">
    <property type="protein sequence ID" value="GAI76170.1"/>
    <property type="molecule type" value="Genomic_DNA"/>
</dbReference>
<organism evidence="2">
    <name type="scientific">marine sediment metagenome</name>
    <dbReference type="NCBI Taxonomy" id="412755"/>
    <lineage>
        <taxon>unclassified sequences</taxon>
        <taxon>metagenomes</taxon>
        <taxon>ecological metagenomes</taxon>
    </lineage>
</organism>
<dbReference type="SUPFAM" id="SSF53474">
    <property type="entry name" value="alpha/beta-Hydrolases"/>
    <property type="match status" value="1"/>
</dbReference>
<dbReference type="PANTHER" id="PTHR43798">
    <property type="entry name" value="MONOACYLGLYCEROL LIPASE"/>
    <property type="match status" value="1"/>
</dbReference>
<feature type="non-terminal residue" evidence="2">
    <location>
        <position position="208"/>
    </location>
</feature>
<protein>
    <recommendedName>
        <fullName evidence="1">AB hydrolase-1 domain-containing protein</fullName>
    </recommendedName>
</protein>
<dbReference type="InterPro" id="IPR050266">
    <property type="entry name" value="AB_hydrolase_sf"/>
</dbReference>
<gene>
    <name evidence="2" type="ORF">S12H4_25647</name>
</gene>